<feature type="compositionally biased region" description="Low complexity" evidence="4">
    <location>
        <begin position="602"/>
        <end position="611"/>
    </location>
</feature>
<feature type="region of interest" description="Disordered" evidence="4">
    <location>
        <begin position="640"/>
        <end position="760"/>
    </location>
</feature>
<organism evidence="5 6">
    <name type="scientific">Clonorchis sinensis</name>
    <name type="common">Chinese liver fluke</name>
    <dbReference type="NCBI Taxonomy" id="79923"/>
    <lineage>
        <taxon>Eukaryota</taxon>
        <taxon>Metazoa</taxon>
        <taxon>Spiralia</taxon>
        <taxon>Lophotrochozoa</taxon>
        <taxon>Platyhelminthes</taxon>
        <taxon>Trematoda</taxon>
        <taxon>Digenea</taxon>
        <taxon>Opisthorchiida</taxon>
        <taxon>Opisthorchiata</taxon>
        <taxon>Opisthorchiidae</taxon>
        <taxon>Clonorchis</taxon>
    </lineage>
</organism>
<dbReference type="Proteomes" id="UP000286415">
    <property type="component" value="Unassembled WGS sequence"/>
</dbReference>
<dbReference type="SMART" id="SM00338">
    <property type="entry name" value="BRLZ"/>
    <property type="match status" value="1"/>
</dbReference>
<name>A0A3R7C1U6_CLOSI</name>
<dbReference type="GO" id="GO:0005634">
    <property type="term" value="C:nucleus"/>
    <property type="evidence" value="ECO:0007669"/>
    <property type="project" value="TreeGrafter"/>
</dbReference>
<feature type="region of interest" description="Disordered" evidence="4">
    <location>
        <begin position="595"/>
        <end position="614"/>
    </location>
</feature>
<dbReference type="PANTHER" id="PTHR23351">
    <property type="entry name" value="FOS TRANSCRIPTION FACTOR-RELATED"/>
    <property type="match status" value="1"/>
</dbReference>
<dbReference type="AlphaFoldDB" id="A0A3R7C1U6"/>
<evidence type="ECO:0000313" key="6">
    <source>
        <dbReference type="Proteomes" id="UP000286415"/>
    </source>
</evidence>
<evidence type="ECO:0000256" key="1">
    <source>
        <dbReference type="ARBA" id="ARBA00023015"/>
    </source>
</evidence>
<feature type="compositionally biased region" description="Polar residues" evidence="4">
    <location>
        <begin position="515"/>
        <end position="535"/>
    </location>
</feature>
<feature type="region of interest" description="Disordered" evidence="4">
    <location>
        <begin position="488"/>
        <end position="538"/>
    </location>
</feature>
<dbReference type="InterPro" id="IPR000837">
    <property type="entry name" value="AP-1"/>
</dbReference>
<dbReference type="CDD" id="cd14686">
    <property type="entry name" value="bZIP"/>
    <property type="match status" value="1"/>
</dbReference>
<dbReference type="PANTHER" id="PTHR23351:SF24">
    <property type="entry name" value="ACTIVATING TRANSCRIPTION FACTOR 3-RELATED"/>
    <property type="match status" value="1"/>
</dbReference>
<dbReference type="GO" id="GO:0000978">
    <property type="term" value="F:RNA polymerase II cis-regulatory region sequence-specific DNA binding"/>
    <property type="evidence" value="ECO:0007669"/>
    <property type="project" value="TreeGrafter"/>
</dbReference>
<keyword evidence="1" id="KW-0805">Transcription regulation</keyword>
<feature type="region of interest" description="Disordered" evidence="4">
    <location>
        <begin position="280"/>
        <end position="301"/>
    </location>
</feature>
<reference evidence="5 6" key="2">
    <citation type="journal article" date="2021" name="Genomics">
        <title>High-quality reference genome for Clonorchis sinensis.</title>
        <authorList>
            <person name="Young N.D."/>
            <person name="Stroehlein A.J."/>
            <person name="Kinkar L."/>
            <person name="Wang T."/>
            <person name="Sohn W.M."/>
            <person name="Chang B.C.H."/>
            <person name="Kaur P."/>
            <person name="Weisz D."/>
            <person name="Dudchenko O."/>
            <person name="Aiden E.L."/>
            <person name="Korhonen P.K."/>
            <person name="Gasser R.B."/>
        </authorList>
    </citation>
    <scope>NUCLEOTIDE SEQUENCE [LARGE SCALE GENOMIC DNA]</scope>
    <source>
        <strain evidence="5">Cs-k2</strain>
    </source>
</reference>
<dbReference type="InterPro" id="IPR046347">
    <property type="entry name" value="bZIP_sf"/>
</dbReference>
<sequence length="760" mass="81915">MSLAACPNEVLTLLPLLNDPNAQLPNIQLIDLRESSSTTSSSNVNTLLAACDRDSHSSHYTIPAQQQAPRLKSGPSQSSFLPSSIHPTMNYSSVPPTFTSGLYGTREHPNDLKNGYLTESRSISEYMRGEYNPIVESLNFVSNTVSYDAVPSEGFNSWNPDAVDPDSELKPRVDFRALTLGGSDMCSRHPCVTNDCRSLTNPVSEQLYAATGRQLSSLGRNQDVGQFDLLSHRDHPPPLFEVNGYNNVSRRAYESKLLFNSVSPTALTTNLNGSSFGLMRTNSDPNSNPPLLHTRSVAPPTSVNSTKALAVSAGDVSVANSIMMTPDSSTAGFLTNKFATSSDDGEVSPTPTNTSSCSRTPNRTRKAAPTLATGRRNLKNEPVDPDEADRRMKRRERNRKSAQKCRERKVQRTQELQAQVECLQIEINRLTQERDSLRSEARQFVNLLQIHCPGVAIPHMSCLTEHSDHVESRRDAFGSLIQTTALPKCDTSRDNIPNGWRMRPGMKQSAGPDPHSSSGQNGSFSTLPSSMTFSAHGTPMPQKSLFPFSSSDTTNGLARESDVILSTSSAASGVLSNINSHSLGRSSSEVMQNIMSGQDPASSSSSSSSSSGYELTFPNIGTPVAPSSLIPDHLEEVTDTVASTHSTASLTDRSSLTLSSPTCQQPVQTTVTNQPGLSGNDNSRVKCETWETSAPSGQQQYIGGEPLTGGRPAPLSPLSPSAQRTVYPGSTESTASNRCDLRQVEPPTKLSRPLDGACFS</sequence>
<proteinExistence type="predicted"/>
<feature type="region of interest" description="Disordered" evidence="4">
    <location>
        <begin position="58"/>
        <end position="79"/>
    </location>
</feature>
<evidence type="ECO:0000256" key="2">
    <source>
        <dbReference type="ARBA" id="ARBA00023125"/>
    </source>
</evidence>
<dbReference type="STRING" id="79923.A0A3R7C1U6"/>
<dbReference type="InterPro" id="IPR004827">
    <property type="entry name" value="bZIP"/>
</dbReference>
<dbReference type="Pfam" id="PF00170">
    <property type="entry name" value="bZIP_1"/>
    <property type="match status" value="1"/>
</dbReference>
<protein>
    <submittedName>
        <fullName evidence="5">Uncharacterized protein</fullName>
    </submittedName>
</protein>
<keyword evidence="2" id="KW-0238">DNA-binding</keyword>
<gene>
    <name evidence="5" type="ORF">CSKR_101783</name>
</gene>
<accession>A0A3R7C1U6</accession>
<dbReference type="SUPFAM" id="SSF57959">
    <property type="entry name" value="Leucine zipper domain"/>
    <property type="match status" value="1"/>
</dbReference>
<dbReference type="GO" id="GO:0000981">
    <property type="term" value="F:DNA-binding transcription factor activity, RNA polymerase II-specific"/>
    <property type="evidence" value="ECO:0007669"/>
    <property type="project" value="TreeGrafter"/>
</dbReference>
<keyword evidence="3" id="KW-0804">Transcription</keyword>
<dbReference type="PRINTS" id="PR00042">
    <property type="entry name" value="LEUZIPPRFOS"/>
</dbReference>
<evidence type="ECO:0000313" key="5">
    <source>
        <dbReference type="EMBL" id="KAG5450621.1"/>
    </source>
</evidence>
<feature type="compositionally biased region" description="Low complexity" evidence="4">
    <location>
        <begin position="712"/>
        <end position="722"/>
    </location>
</feature>
<dbReference type="PROSITE" id="PS00036">
    <property type="entry name" value="BZIP_BASIC"/>
    <property type="match status" value="1"/>
</dbReference>
<dbReference type="PROSITE" id="PS50217">
    <property type="entry name" value="BZIP"/>
    <property type="match status" value="1"/>
</dbReference>
<feature type="compositionally biased region" description="Polar residues" evidence="4">
    <location>
        <begin position="349"/>
        <end position="361"/>
    </location>
</feature>
<comment type="caution">
    <text evidence="5">The sequence shown here is derived from an EMBL/GenBank/DDBJ whole genome shotgun (WGS) entry which is preliminary data.</text>
</comment>
<dbReference type="OrthoDB" id="6240539at2759"/>
<dbReference type="InParanoid" id="A0A3R7C1U6"/>
<evidence type="ECO:0000256" key="4">
    <source>
        <dbReference type="SAM" id="MobiDB-lite"/>
    </source>
</evidence>
<feature type="compositionally biased region" description="Polar residues" evidence="4">
    <location>
        <begin position="728"/>
        <end position="737"/>
    </location>
</feature>
<feature type="compositionally biased region" description="Basic residues" evidence="4">
    <location>
        <begin position="391"/>
        <end position="403"/>
    </location>
</feature>
<keyword evidence="6" id="KW-1185">Reference proteome</keyword>
<feature type="compositionally biased region" description="Low complexity" evidence="4">
    <location>
        <begin position="646"/>
        <end position="675"/>
    </location>
</feature>
<dbReference type="EMBL" id="NIRI02000042">
    <property type="protein sequence ID" value="KAG5450621.1"/>
    <property type="molecule type" value="Genomic_DNA"/>
</dbReference>
<evidence type="ECO:0000256" key="3">
    <source>
        <dbReference type="ARBA" id="ARBA00023163"/>
    </source>
</evidence>
<feature type="compositionally biased region" description="Polar residues" evidence="4">
    <location>
        <begin position="690"/>
        <end position="701"/>
    </location>
</feature>
<reference evidence="5 6" key="1">
    <citation type="journal article" date="2018" name="Biotechnol. Adv.">
        <title>Improved genomic resources and new bioinformatic workflow for the carcinogenic parasite Clonorchis sinensis: Biotechnological implications.</title>
        <authorList>
            <person name="Wang D."/>
            <person name="Korhonen P.K."/>
            <person name="Gasser R.B."/>
            <person name="Young N.D."/>
        </authorList>
    </citation>
    <scope>NUCLEOTIDE SEQUENCE [LARGE SCALE GENOMIC DNA]</scope>
    <source>
        <strain evidence="5">Cs-k2</strain>
    </source>
</reference>
<dbReference type="Gene3D" id="1.20.5.170">
    <property type="match status" value="1"/>
</dbReference>
<feature type="region of interest" description="Disordered" evidence="4">
    <location>
        <begin position="339"/>
        <end position="413"/>
    </location>
</feature>
<feature type="compositionally biased region" description="Polar residues" evidence="4">
    <location>
        <begin position="58"/>
        <end position="68"/>
    </location>
</feature>